<organism evidence="4 5">
    <name type="scientific">Sulfitobacter donghicola DSW-25 = KCTC 12864 = JCM 14565</name>
    <dbReference type="NCBI Taxonomy" id="1300350"/>
    <lineage>
        <taxon>Bacteria</taxon>
        <taxon>Pseudomonadati</taxon>
        <taxon>Pseudomonadota</taxon>
        <taxon>Alphaproteobacteria</taxon>
        <taxon>Rhodobacterales</taxon>
        <taxon>Roseobacteraceae</taxon>
        <taxon>Sulfitobacter</taxon>
    </lineage>
</organism>
<dbReference type="Proteomes" id="UP000027734">
    <property type="component" value="Unassembled WGS sequence"/>
</dbReference>
<gene>
    <name evidence="4" type="ORF">DSW25_08880</name>
</gene>
<accession>A0A073IL27</accession>
<reference evidence="4 5" key="1">
    <citation type="submission" date="2014-01" db="EMBL/GenBank/DDBJ databases">
        <title>Sulfitobacter donghicola JCM 14565 Genome Sequencing.</title>
        <authorList>
            <person name="Lai Q."/>
            <person name="Hong Z."/>
        </authorList>
    </citation>
    <scope>NUCLEOTIDE SEQUENCE [LARGE SCALE GENOMIC DNA]</scope>
    <source>
        <strain evidence="4 5">JCM 14565</strain>
    </source>
</reference>
<keyword evidence="5" id="KW-1185">Reference proteome</keyword>
<protein>
    <submittedName>
        <fullName evidence="4">DNA-binding protein</fullName>
    </submittedName>
</protein>
<evidence type="ECO:0000313" key="5">
    <source>
        <dbReference type="Proteomes" id="UP000027734"/>
    </source>
</evidence>
<name>A0A073IL27_9RHOB</name>
<dbReference type="AlphaFoldDB" id="A0A073IL27"/>
<dbReference type="RefSeq" id="WP_025057740.1">
    <property type="nucleotide sequence ID" value="NZ_JAMC01000002.1"/>
</dbReference>
<dbReference type="GO" id="GO:0003677">
    <property type="term" value="F:DNA binding"/>
    <property type="evidence" value="ECO:0007669"/>
    <property type="project" value="UniProtKB-KW"/>
</dbReference>
<dbReference type="EMBL" id="JAMC01000002">
    <property type="protein sequence ID" value="KEJ90295.1"/>
    <property type="molecule type" value="Genomic_DNA"/>
</dbReference>
<comment type="similarity">
    <text evidence="1">Belongs to the bacterial histone-like protein family.</text>
</comment>
<feature type="region of interest" description="Disordered" evidence="3">
    <location>
        <begin position="130"/>
        <end position="149"/>
    </location>
</feature>
<evidence type="ECO:0000313" key="4">
    <source>
        <dbReference type="EMBL" id="KEJ90295.1"/>
    </source>
</evidence>
<dbReference type="Gene3D" id="4.10.520.10">
    <property type="entry name" value="IHF-like DNA-binding proteins"/>
    <property type="match status" value="1"/>
</dbReference>
<dbReference type="InterPro" id="IPR000119">
    <property type="entry name" value="Hist_DNA-bd"/>
</dbReference>
<dbReference type="SUPFAM" id="SSF47729">
    <property type="entry name" value="IHF-like DNA-binding proteins"/>
    <property type="match status" value="1"/>
</dbReference>
<feature type="region of interest" description="Disordered" evidence="3">
    <location>
        <begin position="1"/>
        <end position="47"/>
    </location>
</feature>
<dbReference type="eggNOG" id="COG0776">
    <property type="taxonomic scope" value="Bacteria"/>
</dbReference>
<feature type="compositionally biased region" description="Low complexity" evidence="3">
    <location>
        <begin position="1"/>
        <end position="15"/>
    </location>
</feature>
<dbReference type="InterPro" id="IPR010992">
    <property type="entry name" value="IHF-like_DNA-bd_dom_sf"/>
</dbReference>
<dbReference type="GO" id="GO:0030527">
    <property type="term" value="F:structural constituent of chromatin"/>
    <property type="evidence" value="ECO:0007669"/>
    <property type="project" value="InterPro"/>
</dbReference>
<evidence type="ECO:0000256" key="3">
    <source>
        <dbReference type="SAM" id="MobiDB-lite"/>
    </source>
</evidence>
<evidence type="ECO:0000256" key="2">
    <source>
        <dbReference type="ARBA" id="ARBA00023125"/>
    </source>
</evidence>
<proteinExistence type="inferred from homology"/>
<sequence length="149" mass="16049">MATTAKTSSKTAVPKTSKRKTKVPAPVVDSVTEVDTSNTPRANTATPSVVDTLSPVVMSNDLRKKELFELVVERSGMKKKDVKPVVEAMLAVLGDAFGEQREMNLPPLGKLKVQRGKELPDGRALVVKLRQKTSQLNAAPKPEGDAAEE</sequence>
<keyword evidence="2 4" id="KW-0238">DNA-binding</keyword>
<evidence type="ECO:0000256" key="1">
    <source>
        <dbReference type="ARBA" id="ARBA00010529"/>
    </source>
</evidence>
<dbReference type="Pfam" id="PF00216">
    <property type="entry name" value="Bac_DNA_binding"/>
    <property type="match status" value="1"/>
</dbReference>
<comment type="caution">
    <text evidence="4">The sequence shown here is derived from an EMBL/GenBank/DDBJ whole genome shotgun (WGS) entry which is preliminary data.</text>
</comment>
<dbReference type="STRING" id="1300350.Z948_229"/>
<feature type="compositionally biased region" description="Polar residues" evidence="3">
    <location>
        <begin position="33"/>
        <end position="47"/>
    </location>
</feature>